<evidence type="ECO:0000313" key="3">
    <source>
        <dbReference type="Proteomes" id="UP000539350"/>
    </source>
</evidence>
<gene>
    <name evidence="2" type="ORF">H2508_08565</name>
</gene>
<protein>
    <recommendedName>
        <fullName evidence="1">SGNH hydrolase-type esterase domain-containing protein</fullName>
    </recommendedName>
</protein>
<evidence type="ECO:0000313" key="2">
    <source>
        <dbReference type="EMBL" id="MBA6413158.1"/>
    </source>
</evidence>
<organism evidence="2 3">
    <name type="scientific">Sediminihaliea albiluteola</name>
    <dbReference type="NCBI Taxonomy" id="2758564"/>
    <lineage>
        <taxon>Bacteria</taxon>
        <taxon>Pseudomonadati</taxon>
        <taxon>Pseudomonadota</taxon>
        <taxon>Gammaproteobacteria</taxon>
        <taxon>Cellvibrionales</taxon>
        <taxon>Halieaceae</taxon>
        <taxon>Sediminihaliea</taxon>
    </lineage>
</organism>
<dbReference type="EMBL" id="JACFXU010000014">
    <property type="protein sequence ID" value="MBA6413158.1"/>
    <property type="molecule type" value="Genomic_DNA"/>
</dbReference>
<name>A0A7W2TWE9_9GAMM</name>
<dbReference type="InterPro" id="IPR051532">
    <property type="entry name" value="Ester_Hydrolysis_Enzymes"/>
</dbReference>
<dbReference type="PANTHER" id="PTHR30383:SF5">
    <property type="entry name" value="SGNH HYDROLASE-TYPE ESTERASE DOMAIN-CONTAINING PROTEIN"/>
    <property type="match status" value="1"/>
</dbReference>
<keyword evidence="3" id="KW-1185">Reference proteome</keyword>
<comment type="caution">
    <text evidence="2">The sequence shown here is derived from an EMBL/GenBank/DDBJ whole genome shotgun (WGS) entry which is preliminary data.</text>
</comment>
<accession>A0A7W2TWE9</accession>
<dbReference type="PANTHER" id="PTHR30383">
    <property type="entry name" value="THIOESTERASE 1/PROTEASE 1/LYSOPHOSPHOLIPASE L1"/>
    <property type="match status" value="1"/>
</dbReference>
<dbReference type="Proteomes" id="UP000539350">
    <property type="component" value="Unassembled WGS sequence"/>
</dbReference>
<dbReference type="InterPro" id="IPR036514">
    <property type="entry name" value="SGNH_hydro_sf"/>
</dbReference>
<dbReference type="Gene3D" id="3.40.50.1110">
    <property type="entry name" value="SGNH hydrolase"/>
    <property type="match status" value="1"/>
</dbReference>
<dbReference type="AlphaFoldDB" id="A0A7W2TWE9"/>
<feature type="domain" description="SGNH hydrolase-type esterase" evidence="1">
    <location>
        <begin position="73"/>
        <end position="224"/>
    </location>
</feature>
<dbReference type="SUPFAM" id="SSF52266">
    <property type="entry name" value="SGNH hydrolase"/>
    <property type="match status" value="1"/>
</dbReference>
<evidence type="ECO:0000259" key="1">
    <source>
        <dbReference type="Pfam" id="PF13472"/>
    </source>
</evidence>
<reference evidence="2 3" key="1">
    <citation type="submission" date="2020-07" db="EMBL/GenBank/DDBJ databases">
        <title>Halieaceae bacterium, F7430, whole genome shotgun sequencing project.</title>
        <authorList>
            <person name="Jiang S."/>
            <person name="Liu Z.W."/>
            <person name="Du Z.J."/>
        </authorList>
    </citation>
    <scope>NUCLEOTIDE SEQUENCE [LARGE SCALE GENOMIC DNA]</scope>
    <source>
        <strain evidence="2 3">F7430</strain>
    </source>
</reference>
<dbReference type="Pfam" id="PF13472">
    <property type="entry name" value="Lipase_GDSL_2"/>
    <property type="match status" value="1"/>
</dbReference>
<dbReference type="GO" id="GO:0004622">
    <property type="term" value="F:phosphatidylcholine lysophospholipase activity"/>
    <property type="evidence" value="ECO:0007669"/>
    <property type="project" value="TreeGrafter"/>
</dbReference>
<dbReference type="InterPro" id="IPR013830">
    <property type="entry name" value="SGNH_hydro"/>
</dbReference>
<sequence>MSIKLKVFFGLLLVILLAVSWSSFRIYQEIDKRWNEDPLVWEDDIAALEAKTKAGAVPENAIVFVGSSSIRLWDSLVKDMSPIPVIQQGFGGAKLNDLVHYAERLVNVYKPAGVVVFAGSNDITPGDVKPPEQLLNSYQQFVDKVRADQPELPIYYIAITPSPRRWEIWPSAQAVNALIEDYSERTPGLFYIDTGPAFLDAQGKPDNDYYMFDKLHLSDEGYRLWTSIIRPQLLKDYSQNH</sequence>
<proteinExistence type="predicted"/>
<dbReference type="RefSeq" id="WP_182171889.1">
    <property type="nucleotide sequence ID" value="NZ_JACFXU010000014.1"/>
</dbReference>